<keyword evidence="2 5" id="KW-0812">Transmembrane</keyword>
<dbReference type="GO" id="GO:0016765">
    <property type="term" value="F:transferase activity, transferring alkyl or aryl (other than methyl) groups"/>
    <property type="evidence" value="ECO:0007669"/>
    <property type="project" value="InterPro"/>
</dbReference>
<evidence type="ECO:0000256" key="4">
    <source>
        <dbReference type="ARBA" id="ARBA00023136"/>
    </source>
</evidence>
<feature type="transmembrane region" description="Helical" evidence="5">
    <location>
        <begin position="271"/>
        <end position="288"/>
    </location>
</feature>
<dbReference type="eggNOG" id="COG0382">
    <property type="taxonomic scope" value="Bacteria"/>
</dbReference>
<dbReference type="Proteomes" id="UP000012589">
    <property type="component" value="Unassembled WGS sequence"/>
</dbReference>
<keyword evidence="4 5" id="KW-0472">Membrane</keyword>
<dbReference type="PATRIC" id="fig|1235802.3.peg.3083"/>
<feature type="transmembrane region" description="Helical" evidence="5">
    <location>
        <begin position="201"/>
        <end position="223"/>
    </location>
</feature>
<dbReference type="PANTHER" id="PTHR11048">
    <property type="entry name" value="PRENYLTRANSFERASES"/>
    <property type="match status" value="1"/>
</dbReference>
<reference evidence="6 7" key="1">
    <citation type="journal article" date="2014" name="Genome Announc.">
        <title>Draft genome sequences of the altered schaedler flora, a defined bacterial community from gnotobiotic mice.</title>
        <authorList>
            <person name="Wannemuehler M.J."/>
            <person name="Overstreet A.M."/>
            <person name="Ward D.V."/>
            <person name="Phillips G.J."/>
        </authorList>
    </citation>
    <scope>NUCLEOTIDE SEQUENCE [LARGE SCALE GENOMIC DNA]</scope>
    <source>
        <strain evidence="6 7">ASF492</strain>
    </source>
</reference>
<protein>
    <recommendedName>
        <fullName evidence="8">UbiA family prenyltransferase</fullName>
    </recommendedName>
</protein>
<dbReference type="InterPro" id="IPR044878">
    <property type="entry name" value="UbiA_sf"/>
</dbReference>
<organism evidence="6 7">
    <name type="scientific">Eubacterium plexicaudatum ASF492</name>
    <dbReference type="NCBI Taxonomy" id="1235802"/>
    <lineage>
        <taxon>Bacteria</taxon>
        <taxon>Bacillati</taxon>
        <taxon>Bacillota</taxon>
        <taxon>Clostridia</taxon>
        <taxon>Eubacteriales</taxon>
        <taxon>Eubacteriaceae</taxon>
        <taxon>Eubacterium</taxon>
    </lineage>
</organism>
<dbReference type="Pfam" id="PF01040">
    <property type="entry name" value="UbiA"/>
    <property type="match status" value="1"/>
</dbReference>
<comment type="caution">
    <text evidence="6">The sequence shown here is derived from an EMBL/GenBank/DDBJ whole genome shotgun (WGS) entry which is preliminary data.</text>
</comment>
<evidence type="ECO:0000256" key="1">
    <source>
        <dbReference type="ARBA" id="ARBA00004141"/>
    </source>
</evidence>
<name>N2AFD2_9FIRM</name>
<dbReference type="AlphaFoldDB" id="N2AFD2"/>
<dbReference type="InterPro" id="IPR000537">
    <property type="entry name" value="UbiA_prenyltransferase"/>
</dbReference>
<dbReference type="InterPro" id="IPR039653">
    <property type="entry name" value="Prenyltransferase"/>
</dbReference>
<accession>N2AFD2</accession>
<dbReference type="STRING" id="1235802.C823_02917"/>
<evidence type="ECO:0000313" key="6">
    <source>
        <dbReference type="EMBL" id="EMZ25168.1"/>
    </source>
</evidence>
<feature type="transmembrane region" description="Helical" evidence="5">
    <location>
        <begin position="163"/>
        <end position="180"/>
    </location>
</feature>
<dbReference type="GO" id="GO:0005886">
    <property type="term" value="C:plasma membrane"/>
    <property type="evidence" value="ECO:0007669"/>
    <property type="project" value="TreeGrafter"/>
</dbReference>
<dbReference type="GO" id="GO:0009247">
    <property type="term" value="P:glycolipid biosynthetic process"/>
    <property type="evidence" value="ECO:0007669"/>
    <property type="project" value="TreeGrafter"/>
</dbReference>
<evidence type="ECO:0000256" key="5">
    <source>
        <dbReference type="SAM" id="Phobius"/>
    </source>
</evidence>
<feature type="transmembrane region" description="Helical" evidence="5">
    <location>
        <begin position="20"/>
        <end position="36"/>
    </location>
</feature>
<comment type="subcellular location">
    <subcellularLocation>
        <location evidence="1">Membrane</location>
        <topology evidence="1">Multi-pass membrane protein</topology>
    </subcellularLocation>
</comment>
<keyword evidence="7" id="KW-1185">Reference proteome</keyword>
<sequence length="289" mass="32886">MQKRIKAYIKLMRPEHYIKNFLLALPAFFAGNMFAVNTLVWLVFGFLAFSFAASTVYILNDIKDVEKDRQHEVKKNRPIASGLVSCQEAALLGALLFFLSQAIVFFMVHNLFHPANILLILYLLINILYSFGLKNKPILDVMILATGFVLRVLFGGLIIDCIVSQWLCLTIMMFSLYMGLGKRRNELRKLSGENTREVLAFYSESFLNGTMLMSKTLGVMFYSLWSALVVSKNNYMIWTVPLVLAILMKYELDIEGDSFGDPVEVLLSDKVLFLLAVLYVIAVMWIELG</sequence>
<dbReference type="PANTHER" id="PTHR11048:SF5">
    <property type="entry name" value="DECAPRENYL-PHOSPHATE PHOSPHORIBOSYLTRANSFERASE"/>
    <property type="match status" value="1"/>
</dbReference>
<evidence type="ECO:0008006" key="8">
    <source>
        <dbReference type="Google" id="ProtNLM"/>
    </source>
</evidence>
<proteinExistence type="predicted"/>
<dbReference type="CDD" id="cd13963">
    <property type="entry name" value="PT_UbiA_2"/>
    <property type="match status" value="1"/>
</dbReference>
<feature type="transmembrane region" description="Helical" evidence="5">
    <location>
        <begin position="111"/>
        <end position="131"/>
    </location>
</feature>
<keyword evidence="3 5" id="KW-1133">Transmembrane helix</keyword>
<evidence type="ECO:0000256" key="3">
    <source>
        <dbReference type="ARBA" id="ARBA00022989"/>
    </source>
</evidence>
<evidence type="ECO:0000313" key="7">
    <source>
        <dbReference type="Proteomes" id="UP000012589"/>
    </source>
</evidence>
<dbReference type="OrthoDB" id="9803632at2"/>
<dbReference type="Gene3D" id="1.10.357.140">
    <property type="entry name" value="UbiA prenyltransferase"/>
    <property type="match status" value="1"/>
</dbReference>
<dbReference type="EMBL" id="AQFT01000090">
    <property type="protein sequence ID" value="EMZ25168.1"/>
    <property type="molecule type" value="Genomic_DNA"/>
</dbReference>
<feature type="transmembrane region" description="Helical" evidence="5">
    <location>
        <begin position="79"/>
        <end position="99"/>
    </location>
</feature>
<dbReference type="HOGENOM" id="CLU_029423_0_1_9"/>
<dbReference type="NCBIfam" id="NF008978">
    <property type="entry name" value="PRK12324.1-4"/>
    <property type="match status" value="1"/>
</dbReference>
<evidence type="ECO:0000256" key="2">
    <source>
        <dbReference type="ARBA" id="ARBA00022692"/>
    </source>
</evidence>
<gene>
    <name evidence="6" type="ORF">C823_02917</name>
</gene>
<feature type="transmembrane region" description="Helical" evidence="5">
    <location>
        <begin position="42"/>
        <end position="59"/>
    </location>
</feature>